<gene>
    <name evidence="1" type="ORF">CASFOL_009793</name>
</gene>
<accession>A0ABD3DR98</accession>
<sequence length="52" mass="6093">MGLSSRIDLRVVEKLANRDRQWTNRKLAIVLCFKRTMSLLSTTRQRAKVFGK</sequence>
<protein>
    <submittedName>
        <fullName evidence="1">Uncharacterized protein</fullName>
    </submittedName>
</protein>
<dbReference type="EMBL" id="JAVIJP010000013">
    <property type="protein sequence ID" value="KAL3644613.1"/>
    <property type="molecule type" value="Genomic_DNA"/>
</dbReference>
<comment type="caution">
    <text evidence="1">The sequence shown here is derived from an EMBL/GenBank/DDBJ whole genome shotgun (WGS) entry which is preliminary data.</text>
</comment>
<name>A0ABD3DR98_9LAMI</name>
<evidence type="ECO:0000313" key="1">
    <source>
        <dbReference type="EMBL" id="KAL3644613.1"/>
    </source>
</evidence>
<dbReference type="Proteomes" id="UP001632038">
    <property type="component" value="Unassembled WGS sequence"/>
</dbReference>
<dbReference type="AlphaFoldDB" id="A0ABD3DR98"/>
<keyword evidence="2" id="KW-1185">Reference proteome</keyword>
<proteinExistence type="predicted"/>
<organism evidence="1 2">
    <name type="scientific">Castilleja foliolosa</name>
    <dbReference type="NCBI Taxonomy" id="1961234"/>
    <lineage>
        <taxon>Eukaryota</taxon>
        <taxon>Viridiplantae</taxon>
        <taxon>Streptophyta</taxon>
        <taxon>Embryophyta</taxon>
        <taxon>Tracheophyta</taxon>
        <taxon>Spermatophyta</taxon>
        <taxon>Magnoliopsida</taxon>
        <taxon>eudicotyledons</taxon>
        <taxon>Gunneridae</taxon>
        <taxon>Pentapetalae</taxon>
        <taxon>asterids</taxon>
        <taxon>lamiids</taxon>
        <taxon>Lamiales</taxon>
        <taxon>Orobanchaceae</taxon>
        <taxon>Pedicularideae</taxon>
        <taxon>Castillejinae</taxon>
        <taxon>Castilleja</taxon>
    </lineage>
</organism>
<evidence type="ECO:0000313" key="2">
    <source>
        <dbReference type="Proteomes" id="UP001632038"/>
    </source>
</evidence>
<reference evidence="2" key="1">
    <citation type="journal article" date="2024" name="IScience">
        <title>Strigolactones Initiate the Formation of Haustorium-like Structures in Castilleja.</title>
        <authorList>
            <person name="Buerger M."/>
            <person name="Peterson D."/>
            <person name="Chory J."/>
        </authorList>
    </citation>
    <scope>NUCLEOTIDE SEQUENCE [LARGE SCALE GENOMIC DNA]</scope>
</reference>